<dbReference type="PANTHER" id="PTHR33178">
    <property type="match status" value="1"/>
</dbReference>
<organism evidence="1 2">
    <name type="scientific">Chenopodium quinoa</name>
    <name type="common">Quinoa</name>
    <dbReference type="NCBI Taxonomy" id="63459"/>
    <lineage>
        <taxon>Eukaryota</taxon>
        <taxon>Viridiplantae</taxon>
        <taxon>Streptophyta</taxon>
        <taxon>Embryophyta</taxon>
        <taxon>Tracheophyta</taxon>
        <taxon>Spermatophyta</taxon>
        <taxon>Magnoliopsida</taxon>
        <taxon>eudicotyledons</taxon>
        <taxon>Gunneridae</taxon>
        <taxon>Pentapetalae</taxon>
        <taxon>Caryophyllales</taxon>
        <taxon>Chenopodiaceae</taxon>
        <taxon>Chenopodioideae</taxon>
        <taxon>Atripliceae</taxon>
        <taxon>Chenopodium</taxon>
    </lineage>
</organism>
<evidence type="ECO:0000313" key="1">
    <source>
        <dbReference type="EnsemblPlants" id="AUR62042944-RA:cds"/>
    </source>
</evidence>
<sequence length="121" mass="14001">MKYWGGRRKRGVCLASSSQNSSNDVARKRKVVEHLCLLRAKENLSDEQEKYMLDNLYTSQYHMAGIVTISLGLAKFYENPLYLRILKEHVTPFCHDLLYVDFEAEVEDDILAIFRKGEVGI</sequence>
<dbReference type="AlphaFoldDB" id="A0A803NAE5"/>
<dbReference type="SUPFAM" id="SSF54909">
    <property type="entry name" value="Dimeric alpha+beta barrel"/>
    <property type="match status" value="1"/>
</dbReference>
<reference evidence="1" key="2">
    <citation type="submission" date="2021-03" db="UniProtKB">
        <authorList>
            <consortium name="EnsemblPlants"/>
        </authorList>
    </citation>
    <scope>IDENTIFICATION</scope>
</reference>
<dbReference type="Proteomes" id="UP000596660">
    <property type="component" value="Unplaced"/>
</dbReference>
<dbReference type="InterPro" id="IPR044662">
    <property type="entry name" value="HS1/DABB1-like"/>
</dbReference>
<protein>
    <submittedName>
        <fullName evidence="1">Uncharacterized protein</fullName>
    </submittedName>
</protein>
<dbReference type="InterPro" id="IPR011008">
    <property type="entry name" value="Dimeric_a/b-barrel"/>
</dbReference>
<keyword evidence="2" id="KW-1185">Reference proteome</keyword>
<name>A0A803NAE5_CHEQI</name>
<evidence type="ECO:0000313" key="2">
    <source>
        <dbReference type="Proteomes" id="UP000596660"/>
    </source>
</evidence>
<dbReference type="PANTHER" id="PTHR33178:SF5">
    <property type="entry name" value="EXPRESSED PROTEIN"/>
    <property type="match status" value="1"/>
</dbReference>
<accession>A0A803NAE5</accession>
<proteinExistence type="predicted"/>
<dbReference type="EnsemblPlants" id="AUR62042944-RA">
    <property type="protein sequence ID" value="AUR62042944-RA:cds"/>
    <property type="gene ID" value="AUR62042944"/>
</dbReference>
<dbReference type="OMA" id="YHMNVIL"/>
<reference evidence="1" key="1">
    <citation type="journal article" date="2017" name="Nature">
        <title>The genome of Chenopodium quinoa.</title>
        <authorList>
            <person name="Jarvis D.E."/>
            <person name="Ho Y.S."/>
            <person name="Lightfoot D.J."/>
            <person name="Schmoeckel S.M."/>
            <person name="Li B."/>
            <person name="Borm T.J.A."/>
            <person name="Ohyanagi H."/>
            <person name="Mineta K."/>
            <person name="Michell C.T."/>
            <person name="Saber N."/>
            <person name="Kharbatia N.M."/>
            <person name="Rupper R.R."/>
            <person name="Sharp A.R."/>
            <person name="Dally N."/>
            <person name="Boughton B.A."/>
            <person name="Woo Y.H."/>
            <person name="Gao G."/>
            <person name="Schijlen E.G.W.M."/>
            <person name="Guo X."/>
            <person name="Momin A.A."/>
            <person name="Negrao S."/>
            <person name="Al-Babili S."/>
            <person name="Gehring C."/>
            <person name="Roessner U."/>
            <person name="Jung C."/>
            <person name="Murphy K."/>
            <person name="Arold S.T."/>
            <person name="Gojobori T."/>
            <person name="van der Linden C.G."/>
            <person name="van Loo E.N."/>
            <person name="Jellen E.N."/>
            <person name="Maughan P.J."/>
            <person name="Tester M."/>
        </authorList>
    </citation>
    <scope>NUCLEOTIDE SEQUENCE [LARGE SCALE GENOMIC DNA]</scope>
    <source>
        <strain evidence="1">cv. PI 614886</strain>
    </source>
</reference>
<dbReference type="Gramene" id="AUR62042944-RA">
    <property type="protein sequence ID" value="AUR62042944-RA:cds"/>
    <property type="gene ID" value="AUR62042944"/>
</dbReference>